<feature type="signal peptide" evidence="1">
    <location>
        <begin position="1"/>
        <end position="19"/>
    </location>
</feature>
<gene>
    <name evidence="3" type="ORF">ACFFJ6_06665</name>
</gene>
<dbReference type="Pfam" id="PF10077">
    <property type="entry name" value="DUF2314"/>
    <property type="match status" value="1"/>
</dbReference>
<dbReference type="InterPro" id="IPR018756">
    <property type="entry name" value="DUF2314"/>
</dbReference>
<evidence type="ECO:0000259" key="2">
    <source>
        <dbReference type="Pfam" id="PF10077"/>
    </source>
</evidence>
<evidence type="ECO:0000313" key="3">
    <source>
        <dbReference type="EMBL" id="MFC0240142.1"/>
    </source>
</evidence>
<dbReference type="Proteomes" id="UP001589775">
    <property type="component" value="Unassembled WGS sequence"/>
</dbReference>
<evidence type="ECO:0000313" key="4">
    <source>
        <dbReference type="Proteomes" id="UP001589775"/>
    </source>
</evidence>
<accession>A0ABV6EPW2</accession>
<dbReference type="EMBL" id="JBHLWM010000001">
    <property type="protein sequence ID" value="MFC0240142.1"/>
    <property type="molecule type" value="Genomic_DNA"/>
</dbReference>
<reference evidence="3 4" key="1">
    <citation type="submission" date="2024-09" db="EMBL/GenBank/DDBJ databases">
        <authorList>
            <person name="Sun Q."/>
            <person name="Mori K."/>
        </authorList>
    </citation>
    <scope>NUCLEOTIDE SEQUENCE [LARGE SCALE GENOMIC DNA]</scope>
    <source>
        <strain evidence="3 4">KCTC 23279</strain>
    </source>
</reference>
<dbReference type="RefSeq" id="WP_378385612.1">
    <property type="nucleotide sequence ID" value="NZ_JBHLWM010000001.1"/>
</dbReference>
<feature type="domain" description="DUF2314" evidence="2">
    <location>
        <begin position="38"/>
        <end position="162"/>
    </location>
</feature>
<feature type="chain" id="PRO_5045690776" evidence="1">
    <location>
        <begin position="20"/>
        <end position="165"/>
    </location>
</feature>
<sequence>MLLVFLMSLVALIVTPSGAQSLIDKAARDETARVRTDDADMTAAIAKARAALDGFLARADHPADNQRDFSVKVKVPLGANSEFLWLRPFVRDGDGFVGRVVNTPRYISNLKYGDRLSFERKDIADWSYKQDGRMIGNFTACVLIARAPPDQRVAFRETYGIDCDP</sequence>
<keyword evidence="4" id="KW-1185">Reference proteome</keyword>
<proteinExistence type="predicted"/>
<protein>
    <submittedName>
        <fullName evidence="3">YegJ family protein</fullName>
    </submittedName>
</protein>
<name>A0ABV6EPW2_9BRAD</name>
<keyword evidence="1" id="KW-0732">Signal</keyword>
<evidence type="ECO:0000256" key="1">
    <source>
        <dbReference type="SAM" id="SignalP"/>
    </source>
</evidence>
<comment type="caution">
    <text evidence="3">The sequence shown here is derived from an EMBL/GenBank/DDBJ whole genome shotgun (WGS) entry which is preliminary data.</text>
</comment>
<organism evidence="3 4">
    <name type="scientific">Rhodopseudomonas telluris</name>
    <dbReference type="NCBI Taxonomy" id="644215"/>
    <lineage>
        <taxon>Bacteria</taxon>
        <taxon>Pseudomonadati</taxon>
        <taxon>Pseudomonadota</taxon>
        <taxon>Alphaproteobacteria</taxon>
        <taxon>Hyphomicrobiales</taxon>
        <taxon>Nitrobacteraceae</taxon>
        <taxon>Rhodopseudomonas</taxon>
    </lineage>
</organism>